<evidence type="ECO:0000256" key="4">
    <source>
        <dbReference type="ARBA" id="ARBA00022728"/>
    </source>
</evidence>
<dbReference type="PANTHER" id="PTHR12111">
    <property type="entry name" value="SPLICING FACTOR YJU2"/>
    <property type="match status" value="1"/>
</dbReference>
<name>A0AAD9I3C5_9PEZI</name>
<sequence length="280" mass="32089">MSERKVLSKYYPADFDPAALTRVRKPKQQGPKVQTVRLMAPFSLRCASCGEYIGKGRKFNARKETPENERYLGIQIYRFYIRCTRCSAEIIFRTDPKNQDYAVERGAKKNTEPWRRGLGEREEETDEQRLDRLEREMAEAEGEDAQERNAMMELEAKTEEARREMAVADALDEIRSRNARLERAQREGAGEEGIAAAAAAKARAEEEERARQEREDDEASKRAFAFARRQEYELMEEPIEEATDGKLVNVGVPSSDFARQVKKKKDRAALLGIKKKSSAV</sequence>
<keyword evidence="2" id="KW-0507">mRNA processing</keyword>
<comment type="function">
    <text evidence="8">Part of the spliceosome which catalyzes two sequential transesterification reactions, first the excision of the non-coding intron from pre-mRNA and then the ligation of the coding exons to form the mature mRNA. Plays a role in stabilizing the structure of the spliceosome catalytic core and docking of the branch helix into the active site, producing 5'-exon and lariat intron-3'-intermediates.</text>
</comment>
<reference evidence="10" key="1">
    <citation type="journal article" date="2023" name="Mol. Plant Microbe Interact.">
        <title>Elucidating the Obligate Nature and Biological Capacity of an Invasive Fungal Corn Pathogen.</title>
        <authorList>
            <person name="MacCready J.S."/>
            <person name="Roggenkamp E.M."/>
            <person name="Gdanetz K."/>
            <person name="Chilvers M.I."/>
        </authorList>
    </citation>
    <scope>NUCLEOTIDE SEQUENCE</scope>
    <source>
        <strain evidence="10">PM02</strain>
    </source>
</reference>
<dbReference type="InterPro" id="IPR007590">
    <property type="entry name" value="Saf4/Yju2"/>
</dbReference>
<proteinExistence type="inferred from homology"/>
<dbReference type="GO" id="GO:0071006">
    <property type="term" value="C:U2-type catalytic step 1 spliceosome"/>
    <property type="evidence" value="ECO:0007669"/>
    <property type="project" value="UniProtKB-UniRule"/>
</dbReference>
<dbReference type="PANTHER" id="PTHR12111:SF1">
    <property type="entry name" value="SPLICING FACTOR YJU2"/>
    <property type="match status" value="1"/>
</dbReference>
<feature type="binding site" evidence="8">
    <location>
        <position position="49"/>
    </location>
    <ligand>
        <name>Zn(2+)</name>
        <dbReference type="ChEBI" id="CHEBI:29105"/>
    </ligand>
</feature>
<keyword evidence="11" id="KW-1185">Reference proteome</keyword>
<keyword evidence="3 8" id="KW-0479">Metal-binding</keyword>
<evidence type="ECO:0000256" key="6">
    <source>
        <dbReference type="ARBA" id="ARBA00023187"/>
    </source>
</evidence>
<evidence type="ECO:0000256" key="1">
    <source>
        <dbReference type="ARBA" id="ARBA00004123"/>
    </source>
</evidence>
<comment type="similarity">
    <text evidence="8">Belongs to the CWC16 family. YJU2 subfamily.</text>
</comment>
<evidence type="ECO:0000256" key="7">
    <source>
        <dbReference type="ARBA" id="ARBA00023242"/>
    </source>
</evidence>
<keyword evidence="5 8" id="KW-0862">Zinc</keyword>
<dbReference type="AlphaFoldDB" id="A0AAD9I3C5"/>
<feature type="compositionally biased region" description="Basic and acidic residues" evidence="9">
    <location>
        <begin position="202"/>
        <end position="214"/>
    </location>
</feature>
<feature type="binding site" evidence="8">
    <location>
        <position position="46"/>
    </location>
    <ligand>
        <name>Zn(2+)</name>
        <dbReference type="ChEBI" id="CHEBI:29105"/>
    </ligand>
</feature>
<keyword evidence="6" id="KW-0508">mRNA splicing</keyword>
<evidence type="ECO:0000256" key="3">
    <source>
        <dbReference type="ARBA" id="ARBA00022723"/>
    </source>
</evidence>
<dbReference type="HAMAP" id="MF_03226">
    <property type="entry name" value="YJU2"/>
    <property type="match status" value="1"/>
</dbReference>
<dbReference type="GO" id="GO:0000349">
    <property type="term" value="P:generation of catalytic spliceosome for first transesterification step"/>
    <property type="evidence" value="ECO:0007669"/>
    <property type="project" value="UniProtKB-UniRule"/>
</dbReference>
<comment type="subcellular location">
    <subcellularLocation>
        <location evidence="1 8">Nucleus</location>
    </subcellularLocation>
</comment>
<comment type="caution">
    <text evidence="10">The sequence shown here is derived from an EMBL/GenBank/DDBJ whole genome shotgun (WGS) entry which is preliminary data.</text>
</comment>
<protein>
    <recommendedName>
        <fullName evidence="8">Splicing factor YJU2</fullName>
    </recommendedName>
</protein>
<dbReference type="Pfam" id="PF04502">
    <property type="entry name" value="Saf4_Yju2"/>
    <property type="match status" value="1"/>
</dbReference>
<gene>
    <name evidence="10" type="ORF">P8C59_004103</name>
</gene>
<accession>A0AAD9I3C5</accession>
<organism evidence="10 11">
    <name type="scientific">Phyllachora maydis</name>
    <dbReference type="NCBI Taxonomy" id="1825666"/>
    <lineage>
        <taxon>Eukaryota</taxon>
        <taxon>Fungi</taxon>
        <taxon>Dikarya</taxon>
        <taxon>Ascomycota</taxon>
        <taxon>Pezizomycotina</taxon>
        <taxon>Sordariomycetes</taxon>
        <taxon>Sordariomycetidae</taxon>
        <taxon>Phyllachorales</taxon>
        <taxon>Phyllachoraceae</taxon>
        <taxon>Phyllachora</taxon>
    </lineage>
</organism>
<feature type="compositionally biased region" description="Low complexity" evidence="9">
    <location>
        <begin position="192"/>
        <end position="201"/>
    </location>
</feature>
<evidence type="ECO:0000313" key="11">
    <source>
        <dbReference type="Proteomes" id="UP001217918"/>
    </source>
</evidence>
<evidence type="ECO:0000256" key="9">
    <source>
        <dbReference type="SAM" id="MobiDB-lite"/>
    </source>
</evidence>
<comment type="subunit">
    <text evidence="8">Component of the spliceosome. Present in the activated B complex, the catalytically activated B* complex which catalyzes the branching, the catalytic step 1 C complex catalyzing the exon ligation, and the postcatalytic P complex containing the ligated exons (mRNA) and the excised lariat intron.</text>
</comment>
<evidence type="ECO:0000313" key="10">
    <source>
        <dbReference type="EMBL" id="KAK2069532.1"/>
    </source>
</evidence>
<keyword evidence="4 8" id="KW-0747">Spliceosome</keyword>
<dbReference type="InterPro" id="IPR043701">
    <property type="entry name" value="Yju2"/>
</dbReference>
<keyword evidence="7 8" id="KW-0539">Nucleus</keyword>
<dbReference type="GO" id="GO:0046872">
    <property type="term" value="F:metal ion binding"/>
    <property type="evidence" value="ECO:0007669"/>
    <property type="project" value="UniProtKB-KW"/>
</dbReference>
<evidence type="ECO:0000256" key="5">
    <source>
        <dbReference type="ARBA" id="ARBA00022833"/>
    </source>
</evidence>
<feature type="binding site" evidence="8">
    <location>
        <position position="83"/>
    </location>
    <ligand>
        <name>Zn(2+)</name>
        <dbReference type="ChEBI" id="CHEBI:29105"/>
    </ligand>
</feature>
<feature type="binding site" evidence="8">
    <location>
        <position position="86"/>
    </location>
    <ligand>
        <name>Zn(2+)</name>
        <dbReference type="ChEBI" id="CHEBI:29105"/>
    </ligand>
</feature>
<evidence type="ECO:0000256" key="8">
    <source>
        <dbReference type="HAMAP-Rule" id="MF_03226"/>
    </source>
</evidence>
<dbReference type="Proteomes" id="UP001217918">
    <property type="component" value="Unassembled WGS sequence"/>
</dbReference>
<feature type="region of interest" description="Disordered" evidence="9">
    <location>
        <begin position="183"/>
        <end position="222"/>
    </location>
</feature>
<dbReference type="EMBL" id="JAQQPM010000003">
    <property type="protein sequence ID" value="KAK2069532.1"/>
    <property type="molecule type" value="Genomic_DNA"/>
</dbReference>
<evidence type="ECO:0000256" key="2">
    <source>
        <dbReference type="ARBA" id="ARBA00022664"/>
    </source>
</evidence>